<keyword evidence="2" id="KW-1185">Reference proteome</keyword>
<name>A0A9K3MY09_HELAN</name>
<proteinExistence type="predicted"/>
<dbReference type="EMBL" id="MNCJ02000327">
    <property type="protein sequence ID" value="KAF5779825.1"/>
    <property type="molecule type" value="Genomic_DNA"/>
</dbReference>
<evidence type="ECO:0000313" key="1">
    <source>
        <dbReference type="EMBL" id="KAF5779825.1"/>
    </source>
</evidence>
<sequence>MVRLHESEKDVIYLQLSSVAICTLNKWGLSWQTFHSNKQMGQHKIFQPHWEKS</sequence>
<reference evidence="1" key="2">
    <citation type="submission" date="2020-06" db="EMBL/GenBank/DDBJ databases">
        <title>Helianthus annuus Genome sequencing and assembly Release 2.</title>
        <authorList>
            <person name="Gouzy J."/>
            <person name="Langlade N."/>
            <person name="Munos S."/>
        </authorList>
    </citation>
    <scope>NUCLEOTIDE SEQUENCE</scope>
    <source>
        <tissue evidence="1">Leaves</tissue>
    </source>
</reference>
<evidence type="ECO:0000313" key="2">
    <source>
        <dbReference type="Proteomes" id="UP000215914"/>
    </source>
</evidence>
<dbReference type="AlphaFoldDB" id="A0A9K3MY09"/>
<dbReference type="Proteomes" id="UP000215914">
    <property type="component" value="Unassembled WGS sequence"/>
</dbReference>
<accession>A0A9K3MY09</accession>
<gene>
    <name evidence="1" type="ORF">HanXRQr2_Chr12g0564041</name>
</gene>
<protein>
    <submittedName>
        <fullName evidence="1">Uncharacterized protein</fullName>
    </submittedName>
</protein>
<comment type="caution">
    <text evidence="1">The sequence shown here is derived from an EMBL/GenBank/DDBJ whole genome shotgun (WGS) entry which is preliminary data.</text>
</comment>
<organism evidence="1 2">
    <name type="scientific">Helianthus annuus</name>
    <name type="common">Common sunflower</name>
    <dbReference type="NCBI Taxonomy" id="4232"/>
    <lineage>
        <taxon>Eukaryota</taxon>
        <taxon>Viridiplantae</taxon>
        <taxon>Streptophyta</taxon>
        <taxon>Embryophyta</taxon>
        <taxon>Tracheophyta</taxon>
        <taxon>Spermatophyta</taxon>
        <taxon>Magnoliopsida</taxon>
        <taxon>eudicotyledons</taxon>
        <taxon>Gunneridae</taxon>
        <taxon>Pentapetalae</taxon>
        <taxon>asterids</taxon>
        <taxon>campanulids</taxon>
        <taxon>Asterales</taxon>
        <taxon>Asteraceae</taxon>
        <taxon>Asteroideae</taxon>
        <taxon>Heliantheae alliance</taxon>
        <taxon>Heliantheae</taxon>
        <taxon>Helianthus</taxon>
    </lineage>
</organism>
<dbReference type="Gramene" id="mRNA:HanXRQr2_Chr12g0564041">
    <property type="protein sequence ID" value="mRNA:HanXRQr2_Chr12g0564041"/>
    <property type="gene ID" value="HanXRQr2_Chr12g0564041"/>
</dbReference>
<reference evidence="1" key="1">
    <citation type="journal article" date="2017" name="Nature">
        <title>The sunflower genome provides insights into oil metabolism, flowering and Asterid evolution.</title>
        <authorList>
            <person name="Badouin H."/>
            <person name="Gouzy J."/>
            <person name="Grassa C.J."/>
            <person name="Murat F."/>
            <person name="Staton S.E."/>
            <person name="Cottret L."/>
            <person name="Lelandais-Briere C."/>
            <person name="Owens G.L."/>
            <person name="Carrere S."/>
            <person name="Mayjonade B."/>
            <person name="Legrand L."/>
            <person name="Gill N."/>
            <person name="Kane N.C."/>
            <person name="Bowers J.E."/>
            <person name="Hubner S."/>
            <person name="Bellec A."/>
            <person name="Berard A."/>
            <person name="Berges H."/>
            <person name="Blanchet N."/>
            <person name="Boniface M.C."/>
            <person name="Brunel D."/>
            <person name="Catrice O."/>
            <person name="Chaidir N."/>
            <person name="Claudel C."/>
            <person name="Donnadieu C."/>
            <person name="Faraut T."/>
            <person name="Fievet G."/>
            <person name="Helmstetter N."/>
            <person name="King M."/>
            <person name="Knapp S.J."/>
            <person name="Lai Z."/>
            <person name="Le Paslier M.C."/>
            <person name="Lippi Y."/>
            <person name="Lorenzon L."/>
            <person name="Mandel J.R."/>
            <person name="Marage G."/>
            <person name="Marchand G."/>
            <person name="Marquand E."/>
            <person name="Bret-Mestries E."/>
            <person name="Morien E."/>
            <person name="Nambeesan S."/>
            <person name="Nguyen T."/>
            <person name="Pegot-Espagnet P."/>
            <person name="Pouilly N."/>
            <person name="Raftis F."/>
            <person name="Sallet E."/>
            <person name="Schiex T."/>
            <person name="Thomas J."/>
            <person name="Vandecasteele C."/>
            <person name="Vares D."/>
            <person name="Vear F."/>
            <person name="Vautrin S."/>
            <person name="Crespi M."/>
            <person name="Mangin B."/>
            <person name="Burke J.M."/>
            <person name="Salse J."/>
            <person name="Munos S."/>
            <person name="Vincourt P."/>
            <person name="Rieseberg L.H."/>
            <person name="Langlade N.B."/>
        </authorList>
    </citation>
    <scope>NUCLEOTIDE SEQUENCE</scope>
    <source>
        <tissue evidence="1">Leaves</tissue>
    </source>
</reference>